<dbReference type="GeneID" id="111106682"/>
<evidence type="ECO:0000313" key="2">
    <source>
        <dbReference type="Proteomes" id="UP000694844"/>
    </source>
</evidence>
<feature type="transmembrane region" description="Helical" evidence="1">
    <location>
        <begin position="179"/>
        <end position="199"/>
    </location>
</feature>
<feature type="transmembrane region" description="Helical" evidence="1">
    <location>
        <begin position="83"/>
        <end position="103"/>
    </location>
</feature>
<dbReference type="PANTHER" id="PTHR12242">
    <property type="entry name" value="OS02G0130600 PROTEIN-RELATED"/>
    <property type="match status" value="1"/>
</dbReference>
<keyword evidence="1" id="KW-0812">Transmembrane</keyword>
<evidence type="ECO:0000313" key="3">
    <source>
        <dbReference type="RefSeq" id="XP_022297171.1"/>
    </source>
</evidence>
<dbReference type="OrthoDB" id="419711at2759"/>
<feature type="transmembrane region" description="Helical" evidence="1">
    <location>
        <begin position="153"/>
        <end position="172"/>
    </location>
</feature>
<dbReference type="InterPro" id="IPR049352">
    <property type="entry name" value="Rost"/>
</dbReference>
<name>A0A8B8B1H7_CRAVI</name>
<dbReference type="GO" id="GO:0016020">
    <property type="term" value="C:membrane"/>
    <property type="evidence" value="ECO:0007669"/>
    <property type="project" value="TreeGrafter"/>
</dbReference>
<sequence length="287" mass="33014">MTDQENRRCSSCISRIKEELSLKNLTLDYDVPLDFVKLQCGPSFLFIPWSACWAILHFIGLGLQPYFHNDNEFDLKWISYLTYWGYTTLALFTAWDCAAAVYVHIRRRDIVKNECKVMPWYLKAVWVQFNINTPVALVITILFYLLIPNDTSPNSILVHALNTLYVSANLLICAKPMRVLHLVHPLTYGLVFVIFSPVYQKTTGNVVYVQLNWDNMPQTILFMLGILFLILPFLYFVCLAVTRVRTLVHKKLCVKKPTVYPAELEEGNSKDDDCAIAKGKSIDNNNC</sequence>
<reference evidence="3" key="1">
    <citation type="submission" date="2025-08" db="UniProtKB">
        <authorList>
            <consortium name="RefSeq"/>
        </authorList>
    </citation>
    <scope>IDENTIFICATION</scope>
    <source>
        <tissue evidence="3">Whole sample</tissue>
    </source>
</reference>
<dbReference type="Pfam" id="PF21534">
    <property type="entry name" value="Rost"/>
    <property type="match status" value="1"/>
</dbReference>
<proteinExistence type="predicted"/>
<dbReference type="AlphaFoldDB" id="A0A8B8B1H7"/>
<keyword evidence="2" id="KW-1185">Reference proteome</keyword>
<feature type="transmembrane region" description="Helical" evidence="1">
    <location>
        <begin position="219"/>
        <end position="241"/>
    </location>
</feature>
<dbReference type="PANTHER" id="PTHR12242:SF1">
    <property type="entry name" value="MYND-TYPE DOMAIN-CONTAINING PROTEIN"/>
    <property type="match status" value="1"/>
</dbReference>
<accession>A0A8B8B1H7</accession>
<keyword evidence="1" id="KW-0472">Membrane</keyword>
<evidence type="ECO:0000256" key="1">
    <source>
        <dbReference type="SAM" id="Phobius"/>
    </source>
</evidence>
<keyword evidence="1" id="KW-1133">Transmembrane helix</keyword>
<dbReference type="KEGG" id="cvn:111106682"/>
<dbReference type="RefSeq" id="XP_022297171.1">
    <property type="nucleotide sequence ID" value="XM_022441463.1"/>
</dbReference>
<protein>
    <submittedName>
        <fullName evidence="3">Protein rolling stone-like</fullName>
    </submittedName>
</protein>
<feature type="transmembrane region" description="Helical" evidence="1">
    <location>
        <begin position="124"/>
        <end position="147"/>
    </location>
</feature>
<dbReference type="Proteomes" id="UP000694844">
    <property type="component" value="Chromosome 8"/>
</dbReference>
<gene>
    <name evidence="3" type="primary">LOC111106682</name>
</gene>
<organism evidence="2 3">
    <name type="scientific">Crassostrea virginica</name>
    <name type="common">Eastern oyster</name>
    <dbReference type="NCBI Taxonomy" id="6565"/>
    <lineage>
        <taxon>Eukaryota</taxon>
        <taxon>Metazoa</taxon>
        <taxon>Spiralia</taxon>
        <taxon>Lophotrochozoa</taxon>
        <taxon>Mollusca</taxon>
        <taxon>Bivalvia</taxon>
        <taxon>Autobranchia</taxon>
        <taxon>Pteriomorphia</taxon>
        <taxon>Ostreida</taxon>
        <taxon>Ostreoidea</taxon>
        <taxon>Ostreidae</taxon>
        <taxon>Crassostrea</taxon>
    </lineage>
</organism>
<feature type="transmembrane region" description="Helical" evidence="1">
    <location>
        <begin position="44"/>
        <end position="63"/>
    </location>
</feature>